<dbReference type="FunFam" id="1.20.5.170:FF:000003">
    <property type="entry name" value="cAMP-responsive element modulator isoform X2"/>
    <property type="match status" value="1"/>
</dbReference>
<dbReference type="GO" id="GO:0005667">
    <property type="term" value="C:transcription regulator complex"/>
    <property type="evidence" value="ECO:0007669"/>
    <property type="project" value="TreeGrafter"/>
</dbReference>
<dbReference type="InterPro" id="IPR004827">
    <property type="entry name" value="bZIP"/>
</dbReference>
<dbReference type="PANTHER" id="PTHR45879">
    <property type="entry name" value="CYCLIC AMP RESPONSE ELEMENT-BINDING PROTEIN B"/>
    <property type="match status" value="1"/>
</dbReference>
<dbReference type="OrthoDB" id="5970722at2759"/>
<dbReference type="EMBL" id="LR903048">
    <property type="protein sequence ID" value="CAD7251414.1"/>
    <property type="molecule type" value="Genomic_DNA"/>
</dbReference>
<dbReference type="PANTHER" id="PTHR45879:SF3">
    <property type="entry name" value="CYCLIC AMP RESPONSE ELEMENT-BINDING PROTEIN B"/>
    <property type="match status" value="1"/>
</dbReference>
<evidence type="ECO:0000313" key="10">
    <source>
        <dbReference type="EMBL" id="CAD7251414.1"/>
    </source>
</evidence>
<dbReference type="Proteomes" id="UP000677054">
    <property type="component" value="Unassembled WGS sequence"/>
</dbReference>
<evidence type="ECO:0000256" key="6">
    <source>
        <dbReference type="SAM" id="Coils"/>
    </source>
</evidence>
<dbReference type="AlphaFoldDB" id="A0A7R9FQX3"/>
<evidence type="ECO:0000256" key="1">
    <source>
        <dbReference type="ARBA" id="ARBA00004123"/>
    </source>
</evidence>
<gene>
    <name evidence="10" type="ORF">DSTB1V02_LOCUS11181</name>
</gene>
<evidence type="ECO:0000259" key="9">
    <source>
        <dbReference type="PROSITE" id="PS50953"/>
    </source>
</evidence>
<keyword evidence="11" id="KW-1185">Reference proteome</keyword>
<keyword evidence="6" id="KW-0175">Coiled coil</keyword>
<dbReference type="PRINTS" id="PR00041">
    <property type="entry name" value="LEUZIPPRCREB"/>
</dbReference>
<feature type="domain" description="BZIP" evidence="8">
    <location>
        <begin position="264"/>
        <end position="315"/>
    </location>
</feature>
<dbReference type="GO" id="GO:0000978">
    <property type="term" value="F:RNA polymerase II cis-regulatory region sequence-specific DNA binding"/>
    <property type="evidence" value="ECO:0007669"/>
    <property type="project" value="TreeGrafter"/>
</dbReference>
<feature type="domain" description="KID" evidence="9">
    <location>
        <begin position="84"/>
        <end position="143"/>
    </location>
</feature>
<keyword evidence="3" id="KW-0238">DNA-binding</keyword>
<dbReference type="Pfam" id="PF00170">
    <property type="entry name" value="bZIP_1"/>
    <property type="match status" value="1"/>
</dbReference>
<feature type="coiled-coil region" evidence="6">
    <location>
        <begin position="282"/>
        <end position="316"/>
    </location>
</feature>
<evidence type="ECO:0000256" key="3">
    <source>
        <dbReference type="ARBA" id="ARBA00023125"/>
    </source>
</evidence>
<keyword evidence="2" id="KW-0805">Transcription regulation</keyword>
<sequence>MKSYSEVSSPGYGGIYEIPSPGFSVEICWFIPNGPSSSQSVIQATQQQQPSVIQATSGLQAVHFSKGNVILLNTSKSGGVIQSASGNTSIQVVETSDDAEEEAAKKRREILARRPSYRKILNDLSGADIADRDSESPPGSESSQESSTVTITAGAPYQAGLLKVIPASAIQLTSGGGVVTASSSSQDGGLPTLTMSSAGSPQGTTIVQYQGQDGQFFVPVSANELQGYRLQAVGGGGGASGLPSGVVLTSASVTNADSIVEEAARKREVRLLKNREAARECRRKKKEYIKCLENRVAVLENQNKALIEELKSLKELYCQKAE</sequence>
<evidence type="ECO:0000259" key="8">
    <source>
        <dbReference type="PROSITE" id="PS50217"/>
    </source>
</evidence>
<protein>
    <submittedName>
        <fullName evidence="10">Uncharacterized protein</fullName>
    </submittedName>
</protein>
<evidence type="ECO:0000256" key="7">
    <source>
        <dbReference type="SAM" id="MobiDB-lite"/>
    </source>
</evidence>
<dbReference type="PROSITE" id="PS50217">
    <property type="entry name" value="BZIP"/>
    <property type="match status" value="1"/>
</dbReference>
<dbReference type="PROSITE" id="PS00036">
    <property type="entry name" value="BZIP_BASIC"/>
    <property type="match status" value="1"/>
</dbReference>
<proteinExistence type="predicted"/>
<dbReference type="CDD" id="cd14690">
    <property type="entry name" value="bZIP_CREB1"/>
    <property type="match status" value="1"/>
</dbReference>
<evidence type="ECO:0000256" key="2">
    <source>
        <dbReference type="ARBA" id="ARBA00023015"/>
    </source>
</evidence>
<dbReference type="SUPFAM" id="SSF57959">
    <property type="entry name" value="Leucine zipper domain"/>
    <property type="match status" value="1"/>
</dbReference>
<dbReference type="PROSITE" id="PS50953">
    <property type="entry name" value="KID"/>
    <property type="match status" value="1"/>
</dbReference>
<dbReference type="InterPro" id="IPR003102">
    <property type="entry name" value="CREB1-like_pKID"/>
</dbReference>
<evidence type="ECO:0000256" key="5">
    <source>
        <dbReference type="ARBA" id="ARBA00023242"/>
    </source>
</evidence>
<comment type="subcellular location">
    <subcellularLocation>
        <location evidence="1">Nucleus</location>
    </subcellularLocation>
</comment>
<keyword evidence="5" id="KW-0539">Nucleus</keyword>
<feature type="compositionally biased region" description="Low complexity" evidence="7">
    <location>
        <begin position="136"/>
        <end position="147"/>
    </location>
</feature>
<dbReference type="InterPro" id="IPR046347">
    <property type="entry name" value="bZIP_sf"/>
</dbReference>
<dbReference type="Gene3D" id="1.20.5.170">
    <property type="match status" value="1"/>
</dbReference>
<dbReference type="Pfam" id="PF02173">
    <property type="entry name" value="pKID"/>
    <property type="match status" value="1"/>
</dbReference>
<dbReference type="GO" id="GO:0005634">
    <property type="term" value="C:nucleus"/>
    <property type="evidence" value="ECO:0007669"/>
    <property type="project" value="UniProtKB-SubCell"/>
</dbReference>
<reference evidence="10" key="1">
    <citation type="submission" date="2020-11" db="EMBL/GenBank/DDBJ databases">
        <authorList>
            <person name="Tran Van P."/>
        </authorList>
    </citation>
    <scope>NUCLEOTIDE SEQUENCE</scope>
</reference>
<dbReference type="InterPro" id="IPR001630">
    <property type="entry name" value="Leuzip_CREB"/>
</dbReference>
<dbReference type="EMBL" id="CAJPEV010003531">
    <property type="protein sequence ID" value="CAG0899960.1"/>
    <property type="molecule type" value="Genomic_DNA"/>
</dbReference>
<dbReference type="GO" id="GO:0000981">
    <property type="term" value="F:DNA-binding transcription factor activity, RNA polymerase II-specific"/>
    <property type="evidence" value="ECO:0007669"/>
    <property type="project" value="TreeGrafter"/>
</dbReference>
<feature type="region of interest" description="Disordered" evidence="7">
    <location>
        <begin position="124"/>
        <end position="149"/>
    </location>
</feature>
<organism evidence="10">
    <name type="scientific">Darwinula stevensoni</name>
    <dbReference type="NCBI Taxonomy" id="69355"/>
    <lineage>
        <taxon>Eukaryota</taxon>
        <taxon>Metazoa</taxon>
        <taxon>Ecdysozoa</taxon>
        <taxon>Arthropoda</taxon>
        <taxon>Crustacea</taxon>
        <taxon>Oligostraca</taxon>
        <taxon>Ostracoda</taxon>
        <taxon>Podocopa</taxon>
        <taxon>Podocopida</taxon>
        <taxon>Darwinulocopina</taxon>
        <taxon>Darwinuloidea</taxon>
        <taxon>Darwinulidae</taxon>
        <taxon>Darwinula</taxon>
    </lineage>
</organism>
<accession>A0A7R9FQX3</accession>
<evidence type="ECO:0000313" key="11">
    <source>
        <dbReference type="Proteomes" id="UP000677054"/>
    </source>
</evidence>
<keyword evidence="4" id="KW-0804">Transcription</keyword>
<dbReference type="SMART" id="SM00338">
    <property type="entry name" value="BRLZ"/>
    <property type="match status" value="1"/>
</dbReference>
<evidence type="ECO:0000256" key="4">
    <source>
        <dbReference type="ARBA" id="ARBA00023163"/>
    </source>
</evidence>
<name>A0A7R9FQX3_9CRUS</name>